<keyword evidence="4" id="KW-0472">Membrane</keyword>
<feature type="transmembrane region" description="Helical" evidence="4">
    <location>
        <begin position="123"/>
        <end position="142"/>
    </location>
</feature>
<evidence type="ECO:0000256" key="4">
    <source>
        <dbReference type="SAM" id="Phobius"/>
    </source>
</evidence>
<dbReference type="SUPFAM" id="SSF55781">
    <property type="entry name" value="GAF domain-like"/>
    <property type="match status" value="1"/>
</dbReference>
<dbReference type="InterPro" id="IPR036890">
    <property type="entry name" value="HATPase_C_sf"/>
</dbReference>
<dbReference type="EMBL" id="JAFIRR010000245">
    <property type="protein sequence ID" value="MCO6419881.1"/>
    <property type="molecule type" value="Genomic_DNA"/>
</dbReference>
<dbReference type="EC" id="2.7.13.3" evidence="2"/>
<accession>A0ABT1DD69</accession>
<dbReference type="CDD" id="cd00082">
    <property type="entry name" value="HisKA"/>
    <property type="match status" value="1"/>
</dbReference>
<evidence type="ECO:0000256" key="1">
    <source>
        <dbReference type="ARBA" id="ARBA00000085"/>
    </source>
</evidence>
<evidence type="ECO:0000259" key="5">
    <source>
        <dbReference type="PROSITE" id="PS50109"/>
    </source>
</evidence>
<evidence type="ECO:0000256" key="2">
    <source>
        <dbReference type="ARBA" id="ARBA00012438"/>
    </source>
</evidence>
<organism evidence="6 7">
    <name type="scientific">Siccirubricoccus soli</name>
    <dbReference type="NCBI Taxonomy" id="2899147"/>
    <lineage>
        <taxon>Bacteria</taxon>
        <taxon>Pseudomonadati</taxon>
        <taxon>Pseudomonadota</taxon>
        <taxon>Alphaproteobacteria</taxon>
        <taxon>Acetobacterales</taxon>
        <taxon>Roseomonadaceae</taxon>
        <taxon>Siccirubricoccus</taxon>
    </lineage>
</organism>
<keyword evidence="4" id="KW-1133">Transmembrane helix</keyword>
<keyword evidence="7" id="KW-1185">Reference proteome</keyword>
<protein>
    <recommendedName>
        <fullName evidence="2">histidine kinase</fullName>
        <ecNumber evidence="2">2.7.13.3</ecNumber>
    </recommendedName>
</protein>
<keyword evidence="6" id="KW-0418">Kinase</keyword>
<dbReference type="InterPro" id="IPR003594">
    <property type="entry name" value="HATPase_dom"/>
</dbReference>
<feature type="transmembrane region" description="Helical" evidence="4">
    <location>
        <begin position="32"/>
        <end position="52"/>
    </location>
</feature>
<feature type="domain" description="Histidine kinase" evidence="5">
    <location>
        <begin position="474"/>
        <end position="674"/>
    </location>
</feature>
<dbReference type="InterPro" id="IPR003661">
    <property type="entry name" value="HisK_dim/P_dom"/>
</dbReference>
<evidence type="ECO:0000313" key="6">
    <source>
        <dbReference type="EMBL" id="MCO6419881.1"/>
    </source>
</evidence>
<dbReference type="PRINTS" id="PR00344">
    <property type="entry name" value="BCTRLSENSOR"/>
</dbReference>
<feature type="transmembrane region" description="Helical" evidence="4">
    <location>
        <begin position="162"/>
        <end position="187"/>
    </location>
</feature>
<proteinExistence type="predicted"/>
<evidence type="ECO:0000256" key="3">
    <source>
        <dbReference type="ARBA" id="ARBA00022553"/>
    </source>
</evidence>
<feature type="transmembrane region" description="Helical" evidence="4">
    <location>
        <begin position="91"/>
        <end position="111"/>
    </location>
</feature>
<keyword evidence="3" id="KW-0597">Phosphoprotein</keyword>
<keyword evidence="6" id="KW-0808">Transferase</keyword>
<dbReference type="NCBIfam" id="TIGR02916">
    <property type="entry name" value="PEP_his_kin"/>
    <property type="match status" value="1"/>
</dbReference>
<dbReference type="PANTHER" id="PTHR43547:SF2">
    <property type="entry name" value="HYBRID SIGNAL TRANSDUCTION HISTIDINE KINASE C"/>
    <property type="match status" value="1"/>
</dbReference>
<sequence>MTATGSALLHGGSAAICLAWTLLVLAAGRGPAAWLLAAACGSAGLWAAAVALTPEAPLAGPAGVLEVLRDALWGLLLLRLQARLAGGTPPLLRRLGLLGGGFALLALAGLLPEMLRLPLPPALGTAAGLARLGLLLMVVLLAENLYRNADEALRWHVNLPAIALGGLAAFDLLLFAGASLSGGISAVLIDARAALAALSAPLLAVAAVRDGRWRRDLPVSRQVVFHGATLVVAGTLLLLAGASGEAMRRLDSRWGEVARAVLLAGAPLALAVALSSRSMRSRLRRLVVDHFFTARYDYRREWLRCVDILSGPDAGPHGAAPAEQRAIRAIADAVDSPAGLLLLAEPEGRLRWVGSWNMPKLAAPPELPPPLAAACAAGEVFRFAETPPALAALGPLWLAVPLPHHRGRPQGEAAGLVGLVLLAPPRAGFPLDREVFELLSTLGREVAMFLAERQAAQRLAEQRQLGDYARRFAFVAHDVKTVSSQLSLLLANAEEHLQDPEFQRDMLLTVRASAERINALIARLRQPGEAAGAAALLWPEERIRQLLATRPHPVEFAVEGRPAAAAMAPEEFDAAFGHLLNNAAEASRPGDPVRVGLRAAPGRVLVEIIDAGPGMSPEFIRDELFRPLRSSKPGGSGIGAWQARELLRAAGGELVVESRPGAGTTMRLVLPAAPEPFPGPVPALAEETHA</sequence>
<reference evidence="6 7" key="1">
    <citation type="submission" date="2021-12" db="EMBL/GenBank/DDBJ databases">
        <title>Siccirubricoccus leaddurans sp. nov., a high concentration Zn2+ tolerance bacterium.</title>
        <authorList>
            <person name="Cao Y."/>
        </authorList>
    </citation>
    <scope>NUCLEOTIDE SEQUENCE [LARGE SCALE GENOMIC DNA]</scope>
    <source>
        <strain evidence="6 7">KC 17139</strain>
    </source>
</reference>
<dbReference type="PANTHER" id="PTHR43547">
    <property type="entry name" value="TWO-COMPONENT HISTIDINE KINASE"/>
    <property type="match status" value="1"/>
</dbReference>
<name>A0ABT1DD69_9PROT</name>
<feature type="transmembrane region" description="Helical" evidence="4">
    <location>
        <begin position="6"/>
        <end position="25"/>
    </location>
</feature>
<dbReference type="InterPro" id="IPR014265">
    <property type="entry name" value="XrtA/PrsK"/>
</dbReference>
<keyword evidence="4" id="KW-0812">Transmembrane</keyword>
<dbReference type="InterPro" id="IPR005467">
    <property type="entry name" value="His_kinase_dom"/>
</dbReference>
<feature type="transmembrane region" description="Helical" evidence="4">
    <location>
        <begin position="223"/>
        <end position="242"/>
    </location>
</feature>
<dbReference type="PROSITE" id="PS50109">
    <property type="entry name" value="HIS_KIN"/>
    <property type="match status" value="1"/>
</dbReference>
<gene>
    <name evidence="6" type="primary">prsK</name>
    <name evidence="6" type="ORF">JYK14_27520</name>
</gene>
<comment type="catalytic activity">
    <reaction evidence="1">
        <text>ATP + protein L-histidine = ADP + protein N-phospho-L-histidine.</text>
        <dbReference type="EC" id="2.7.13.3"/>
    </reaction>
</comment>
<evidence type="ECO:0000313" key="7">
    <source>
        <dbReference type="Proteomes" id="UP001523392"/>
    </source>
</evidence>
<dbReference type="Pfam" id="PF02518">
    <property type="entry name" value="HATPase_c"/>
    <property type="match status" value="1"/>
</dbReference>
<dbReference type="SMART" id="SM00387">
    <property type="entry name" value="HATPase_c"/>
    <property type="match status" value="1"/>
</dbReference>
<dbReference type="GO" id="GO:0004673">
    <property type="term" value="F:protein histidine kinase activity"/>
    <property type="evidence" value="ECO:0007669"/>
    <property type="project" value="UniProtKB-EC"/>
</dbReference>
<dbReference type="InterPro" id="IPR004358">
    <property type="entry name" value="Sig_transdc_His_kin-like_C"/>
</dbReference>
<feature type="transmembrane region" description="Helical" evidence="4">
    <location>
        <begin position="257"/>
        <end position="275"/>
    </location>
</feature>
<dbReference type="SUPFAM" id="SSF55874">
    <property type="entry name" value="ATPase domain of HSP90 chaperone/DNA topoisomerase II/histidine kinase"/>
    <property type="match status" value="1"/>
</dbReference>
<dbReference type="Gene3D" id="3.30.565.10">
    <property type="entry name" value="Histidine kinase-like ATPase, C-terminal domain"/>
    <property type="match status" value="1"/>
</dbReference>
<comment type="caution">
    <text evidence="6">The sequence shown here is derived from an EMBL/GenBank/DDBJ whole genome shotgun (WGS) entry which is preliminary data.</text>
</comment>
<dbReference type="Proteomes" id="UP001523392">
    <property type="component" value="Unassembled WGS sequence"/>
</dbReference>
<dbReference type="RefSeq" id="WP_252956557.1">
    <property type="nucleotide sequence ID" value="NZ_JAFIRR010000245.1"/>
</dbReference>